<proteinExistence type="predicted"/>
<gene>
    <name evidence="2" type="primary">WBGene00283881</name>
</gene>
<keyword evidence="3" id="KW-1185">Reference proteome</keyword>
<dbReference type="Proteomes" id="UP000005239">
    <property type="component" value="Unassembled WGS sequence"/>
</dbReference>
<dbReference type="OrthoDB" id="5871196at2759"/>
<feature type="region of interest" description="Disordered" evidence="1">
    <location>
        <begin position="58"/>
        <end position="98"/>
    </location>
</feature>
<sequence>MLVPITVVDTWTGKTWPLKEFDWTITSMSEGDSLHNDVPCTSHFNTAASQLNNANPFYIKSETPEEIDPPKKRRTRVRRQPHQLGDPPPKRGRPTANPCWTHFSRLESRLVRCRHCMKVRKGCSECVRLK</sequence>
<protein>
    <submittedName>
        <fullName evidence="2">Uncharacterized protein</fullName>
    </submittedName>
</protein>
<dbReference type="AlphaFoldDB" id="A0A2A6C3G8"/>
<reference evidence="3" key="1">
    <citation type="journal article" date="2008" name="Nat. Genet.">
        <title>The Pristionchus pacificus genome provides a unique perspective on nematode lifestyle and parasitism.</title>
        <authorList>
            <person name="Dieterich C."/>
            <person name="Clifton S.W."/>
            <person name="Schuster L.N."/>
            <person name="Chinwalla A."/>
            <person name="Delehaunty K."/>
            <person name="Dinkelacker I."/>
            <person name="Fulton L."/>
            <person name="Fulton R."/>
            <person name="Godfrey J."/>
            <person name="Minx P."/>
            <person name="Mitreva M."/>
            <person name="Roeseler W."/>
            <person name="Tian H."/>
            <person name="Witte H."/>
            <person name="Yang S.P."/>
            <person name="Wilson R.K."/>
            <person name="Sommer R.J."/>
        </authorList>
    </citation>
    <scope>NUCLEOTIDE SEQUENCE [LARGE SCALE GENOMIC DNA]</scope>
    <source>
        <strain evidence="3">PS312</strain>
    </source>
</reference>
<evidence type="ECO:0000256" key="1">
    <source>
        <dbReference type="SAM" id="MobiDB-lite"/>
    </source>
</evidence>
<name>A0A2A6C3G8_PRIPA</name>
<reference evidence="2" key="2">
    <citation type="submission" date="2022-06" db="UniProtKB">
        <authorList>
            <consortium name="EnsemblMetazoa"/>
        </authorList>
    </citation>
    <scope>IDENTIFICATION</scope>
    <source>
        <strain evidence="2">PS312</strain>
    </source>
</reference>
<accession>A0A2A6C3G8</accession>
<organism evidence="2 3">
    <name type="scientific">Pristionchus pacificus</name>
    <name type="common">Parasitic nematode worm</name>
    <dbReference type="NCBI Taxonomy" id="54126"/>
    <lineage>
        <taxon>Eukaryota</taxon>
        <taxon>Metazoa</taxon>
        <taxon>Ecdysozoa</taxon>
        <taxon>Nematoda</taxon>
        <taxon>Chromadorea</taxon>
        <taxon>Rhabditida</taxon>
        <taxon>Rhabditina</taxon>
        <taxon>Diplogasteromorpha</taxon>
        <taxon>Diplogasteroidea</taxon>
        <taxon>Neodiplogasteridae</taxon>
        <taxon>Pristionchus</taxon>
    </lineage>
</organism>
<evidence type="ECO:0000313" key="3">
    <source>
        <dbReference type="Proteomes" id="UP000005239"/>
    </source>
</evidence>
<feature type="compositionally biased region" description="Basic residues" evidence="1">
    <location>
        <begin position="71"/>
        <end position="81"/>
    </location>
</feature>
<dbReference type="EnsemblMetazoa" id="PPA45512.1">
    <property type="protein sequence ID" value="PPA45512.1"/>
    <property type="gene ID" value="WBGene00283881"/>
</dbReference>
<evidence type="ECO:0000313" key="2">
    <source>
        <dbReference type="EnsemblMetazoa" id="PPA45512.1"/>
    </source>
</evidence>
<accession>A0A8R1Z413</accession>